<feature type="compositionally biased region" description="Low complexity" evidence="2">
    <location>
        <begin position="296"/>
        <end position="321"/>
    </location>
</feature>
<keyword evidence="1" id="KW-0175">Coiled coil</keyword>
<dbReference type="EMBL" id="KL142367">
    <property type="protein sequence ID" value="KDR85007.1"/>
    <property type="molecule type" value="Genomic_DNA"/>
</dbReference>
<feature type="compositionally biased region" description="Acidic residues" evidence="2">
    <location>
        <begin position="488"/>
        <end position="497"/>
    </location>
</feature>
<feature type="region of interest" description="Disordered" evidence="2">
    <location>
        <begin position="171"/>
        <end position="194"/>
    </location>
</feature>
<dbReference type="InterPro" id="IPR004827">
    <property type="entry name" value="bZIP"/>
</dbReference>
<feature type="region of interest" description="Disordered" evidence="2">
    <location>
        <begin position="372"/>
        <end position="433"/>
    </location>
</feature>
<feature type="region of interest" description="Disordered" evidence="2">
    <location>
        <begin position="476"/>
        <end position="497"/>
    </location>
</feature>
<dbReference type="GO" id="GO:0003700">
    <property type="term" value="F:DNA-binding transcription factor activity"/>
    <property type="evidence" value="ECO:0007669"/>
    <property type="project" value="InterPro"/>
</dbReference>
<evidence type="ECO:0000259" key="3">
    <source>
        <dbReference type="PROSITE" id="PS00036"/>
    </source>
</evidence>
<dbReference type="OrthoDB" id="2285533at2759"/>
<feature type="region of interest" description="Disordered" evidence="2">
    <location>
        <begin position="283"/>
        <end position="340"/>
    </location>
</feature>
<sequence length="497" mass="53443">MPKSLTASPPNSSAPTKPASDTTARMTDVALRKKKNADAQAAFRARRANYIATLEETVTSLESVVIQLQESCRESRSESLELRQENARLRLEHRERERFWRAIYQARKTGRAPDVDDLPPPASLSSPFLGHAQVASLTSHPTTPLIPPYGNGLGYRGEDICQGTYNASSGSGANYNNQPPAASFPNGEVSADGSPGTALNLRASGKYPTYSYPISRDGRWQVPSTIPASVTGEPTTPPHSQSPVYMESPSLTSTEMPPYAGRFAGDDQKVALNSVLDSAPFAFPNGDRFHQNIGDSVPNSRSMSPTSSSTPSSSTSIPLTSFQFTFHEPPPGQDRADFDYRRHSLPHCPEVTLHGGTADISLTGQSSDAVRYRVSRRSDSGADPQPVLPASENGSQHDHTSSDGDTPLNGQQLRSRRNTIQSSRSPSPGPAPISCTVAVIKAQAFGALRRTRARTKKTSEGAFQVAMDVLEARGIGGVSTGSKRPRLEDEDVELDTP</sequence>
<dbReference type="STRING" id="685588.A0A067TRT8"/>
<feature type="compositionally biased region" description="Polar residues" evidence="2">
    <location>
        <begin position="408"/>
        <end position="426"/>
    </location>
</feature>
<organism evidence="4 5">
    <name type="scientific">Galerina marginata (strain CBS 339.88)</name>
    <dbReference type="NCBI Taxonomy" id="685588"/>
    <lineage>
        <taxon>Eukaryota</taxon>
        <taxon>Fungi</taxon>
        <taxon>Dikarya</taxon>
        <taxon>Basidiomycota</taxon>
        <taxon>Agaricomycotina</taxon>
        <taxon>Agaricomycetes</taxon>
        <taxon>Agaricomycetidae</taxon>
        <taxon>Agaricales</taxon>
        <taxon>Agaricineae</taxon>
        <taxon>Strophariaceae</taxon>
        <taxon>Galerina</taxon>
    </lineage>
</organism>
<reference evidence="5" key="1">
    <citation type="journal article" date="2014" name="Proc. Natl. Acad. Sci. U.S.A.">
        <title>Extensive sampling of basidiomycete genomes demonstrates inadequacy of the white-rot/brown-rot paradigm for wood decay fungi.</title>
        <authorList>
            <person name="Riley R."/>
            <person name="Salamov A.A."/>
            <person name="Brown D.W."/>
            <person name="Nagy L.G."/>
            <person name="Floudas D."/>
            <person name="Held B.W."/>
            <person name="Levasseur A."/>
            <person name="Lombard V."/>
            <person name="Morin E."/>
            <person name="Otillar R."/>
            <person name="Lindquist E.A."/>
            <person name="Sun H."/>
            <person name="LaButti K.M."/>
            <person name="Schmutz J."/>
            <person name="Jabbour D."/>
            <person name="Luo H."/>
            <person name="Baker S.E."/>
            <person name="Pisabarro A.G."/>
            <person name="Walton J.D."/>
            <person name="Blanchette R.A."/>
            <person name="Henrissat B."/>
            <person name="Martin F."/>
            <person name="Cullen D."/>
            <person name="Hibbett D.S."/>
            <person name="Grigoriev I.V."/>
        </authorList>
    </citation>
    <scope>NUCLEOTIDE SEQUENCE [LARGE SCALE GENOMIC DNA]</scope>
    <source>
        <strain evidence="5">CBS 339.88</strain>
    </source>
</reference>
<accession>A0A067TRT8</accession>
<proteinExistence type="predicted"/>
<dbReference type="AlphaFoldDB" id="A0A067TRT8"/>
<feature type="coiled-coil region" evidence="1">
    <location>
        <begin position="51"/>
        <end position="97"/>
    </location>
</feature>
<dbReference type="SUPFAM" id="SSF57959">
    <property type="entry name" value="Leucine zipper domain"/>
    <property type="match status" value="1"/>
</dbReference>
<dbReference type="Gene3D" id="1.20.5.170">
    <property type="match status" value="1"/>
</dbReference>
<dbReference type="InterPro" id="IPR046347">
    <property type="entry name" value="bZIP_sf"/>
</dbReference>
<dbReference type="PROSITE" id="PS00036">
    <property type="entry name" value="BZIP_BASIC"/>
    <property type="match status" value="1"/>
</dbReference>
<feature type="domain" description="BZIP" evidence="3">
    <location>
        <begin position="32"/>
        <end position="46"/>
    </location>
</feature>
<keyword evidence="5" id="KW-1185">Reference proteome</keyword>
<dbReference type="Proteomes" id="UP000027222">
    <property type="component" value="Unassembled WGS sequence"/>
</dbReference>
<dbReference type="HOGENOM" id="CLU_633357_0_0_1"/>
<gene>
    <name evidence="4" type="ORF">GALMADRAFT_233562</name>
</gene>
<evidence type="ECO:0000256" key="1">
    <source>
        <dbReference type="SAM" id="Coils"/>
    </source>
</evidence>
<protein>
    <recommendedName>
        <fullName evidence="3">BZIP domain-containing protein</fullName>
    </recommendedName>
</protein>
<name>A0A067TRT8_GALM3</name>
<feature type="region of interest" description="Disordered" evidence="2">
    <location>
        <begin position="231"/>
        <end position="252"/>
    </location>
</feature>
<evidence type="ECO:0000313" key="5">
    <source>
        <dbReference type="Proteomes" id="UP000027222"/>
    </source>
</evidence>
<evidence type="ECO:0000313" key="4">
    <source>
        <dbReference type="EMBL" id="KDR85007.1"/>
    </source>
</evidence>
<evidence type="ECO:0000256" key="2">
    <source>
        <dbReference type="SAM" id="MobiDB-lite"/>
    </source>
</evidence>
<feature type="region of interest" description="Disordered" evidence="2">
    <location>
        <begin position="1"/>
        <end position="25"/>
    </location>
</feature>